<comment type="pathway">
    <text evidence="2">Polyol metabolism; glycerol degradation.</text>
</comment>
<evidence type="ECO:0000256" key="7">
    <source>
        <dbReference type="ARBA" id="ARBA00022798"/>
    </source>
</evidence>
<dbReference type="Gene3D" id="3.40.50.10440">
    <property type="entry name" value="Dihydroxyacetone kinase, domain 1"/>
    <property type="match status" value="1"/>
</dbReference>
<gene>
    <name evidence="13" type="ORF">SAMN04488542_113112</name>
</gene>
<dbReference type="Pfam" id="PF02734">
    <property type="entry name" value="Dak2"/>
    <property type="match status" value="1"/>
</dbReference>
<proteinExistence type="predicted"/>
<dbReference type="InterPro" id="IPR004006">
    <property type="entry name" value="DhaK_dom"/>
</dbReference>
<dbReference type="STRING" id="670482.SAMN04488542_113112"/>
<dbReference type="Proteomes" id="UP000198972">
    <property type="component" value="Unassembled WGS sequence"/>
</dbReference>
<evidence type="ECO:0000256" key="2">
    <source>
        <dbReference type="ARBA" id="ARBA00004745"/>
    </source>
</evidence>
<evidence type="ECO:0000259" key="11">
    <source>
        <dbReference type="PROSITE" id="PS51480"/>
    </source>
</evidence>
<evidence type="ECO:0000313" key="13">
    <source>
        <dbReference type="EMBL" id="SDF60821.1"/>
    </source>
</evidence>
<dbReference type="SUPFAM" id="SSF82549">
    <property type="entry name" value="DAK1/DegV-like"/>
    <property type="match status" value="1"/>
</dbReference>
<dbReference type="PANTHER" id="PTHR28629:SF4">
    <property type="entry name" value="TRIOKINASE_FMN CYCLASE"/>
    <property type="match status" value="1"/>
</dbReference>
<evidence type="ECO:0000256" key="4">
    <source>
        <dbReference type="ARBA" id="ARBA00022679"/>
    </source>
</evidence>
<dbReference type="GO" id="GO:0004371">
    <property type="term" value="F:glycerone kinase activity"/>
    <property type="evidence" value="ECO:0007669"/>
    <property type="project" value="InterPro"/>
</dbReference>
<dbReference type="PANTHER" id="PTHR28629">
    <property type="entry name" value="TRIOKINASE/FMN CYCLASE"/>
    <property type="match status" value="1"/>
</dbReference>
<reference evidence="13 14" key="1">
    <citation type="submission" date="2016-10" db="EMBL/GenBank/DDBJ databases">
        <authorList>
            <person name="de Groot N.N."/>
        </authorList>
    </citation>
    <scope>NUCLEOTIDE SEQUENCE [LARGE SCALE GENOMIC DNA]</scope>
    <source>
        <strain evidence="13 14">DSM 28129</strain>
    </source>
</reference>
<dbReference type="FunFam" id="3.40.50.10440:FF:000001">
    <property type="entry name" value="Dihydroxyacetone kinase, DhaK subunit"/>
    <property type="match status" value="1"/>
</dbReference>
<protein>
    <recommendedName>
        <fullName evidence="3">phosphoenolpyruvate--glycerone phosphotransferase</fullName>
        <ecNumber evidence="3">2.7.1.121</ecNumber>
    </recommendedName>
</protein>
<comment type="subunit">
    <text evidence="9">Homodimer. The dihydroxyacetone kinase complex is composed of a homodimer of DhaM, a homodimer of DhaK and the subunit DhaL.</text>
</comment>
<evidence type="ECO:0000256" key="8">
    <source>
        <dbReference type="ARBA" id="ARBA00022840"/>
    </source>
</evidence>
<keyword evidence="8" id="KW-0067">ATP-binding</keyword>
<dbReference type="GO" id="GO:0019563">
    <property type="term" value="P:glycerol catabolic process"/>
    <property type="evidence" value="ECO:0007669"/>
    <property type="project" value="TreeGrafter"/>
</dbReference>
<dbReference type="InterPro" id="IPR036117">
    <property type="entry name" value="DhaL_dom_sf"/>
</dbReference>
<dbReference type="SUPFAM" id="SSF101473">
    <property type="entry name" value="DhaL-like"/>
    <property type="match status" value="1"/>
</dbReference>
<sequence length="586" mass="63160">MKKIINKPETLVREMCNGLVLAHPHLEFNSKYKVIKKKEINKNKVTLISGGGSGHEPAHAGFIGKGMLDVAVCGDVFASPSQIQVYQAIRSSVSDKGTLLIIKNYSGDMMNFKNAAYLAGEDGIEVDYVKVDDDIAVEDSLYTVGRRGVAGTIFVHKVAGAAAEEGMSLSQVKEAAQKAIDHTKSIGFAFTSCTVPTKGTPTFSLEETEMEYGVGIHGEPGIRREHVVSADELAQRMVTSLLEQLNIHSESGQEVAVLINGFGATPLQELYLLNNSVIRELVSRNHTVYKVFVGNFMTSIDMAGASISIMKLDDQLKQLLNAECDTSALVVHGPFDQVNYTEVVVSQEENKSVSYTCETSENDATIVNDKFSLANIIYLMDKMSEIVIKNEVPFCELDSQAGDGDFGMSIAKGFKQLKAEWNELVTNHANDIGSFLDACSLIIMEYCGGASGPIWGSGFRAASKYARDKKVLSINEMAEMMAAVVKGIQDTGERAFGRGAVVGDKTLIDALAPYAESWADSSRQGEDLKTASTKAAEAAVQGAKETEKIVARMGRAGTVGERSIGYPDAGAYAIGVIFTELSKAIK</sequence>
<evidence type="ECO:0000256" key="5">
    <source>
        <dbReference type="ARBA" id="ARBA00022741"/>
    </source>
</evidence>
<dbReference type="SMART" id="SM01120">
    <property type="entry name" value="Dak2"/>
    <property type="match status" value="1"/>
</dbReference>
<evidence type="ECO:0000256" key="10">
    <source>
        <dbReference type="ARBA" id="ARBA00055771"/>
    </source>
</evidence>
<dbReference type="AlphaFoldDB" id="A0A1G7MGI4"/>
<feature type="domain" description="DhaK" evidence="12">
    <location>
        <begin position="7"/>
        <end position="329"/>
    </location>
</feature>
<evidence type="ECO:0000313" key="14">
    <source>
        <dbReference type="Proteomes" id="UP000198972"/>
    </source>
</evidence>
<keyword evidence="14" id="KW-1185">Reference proteome</keyword>
<dbReference type="EMBL" id="FNBG01000013">
    <property type="protein sequence ID" value="SDF60821.1"/>
    <property type="molecule type" value="Genomic_DNA"/>
</dbReference>
<comment type="function">
    <text evidence="10">ADP-binding subunit of the dihydroxyacetone kinase, which is responsible for the phosphoenolpyruvate (PEP)-dependent phosphorylation of dihydroxyacetone. DhaL-ADP is converted to DhaL-ATP via a phosphoryl group transfer from DhaM and transmits it to dihydroxyacetone binds to DhaK.</text>
</comment>
<dbReference type="FunFam" id="3.30.1180.20:FF:000001">
    <property type="entry name" value="Dihydroxyacetone kinase 1"/>
    <property type="match status" value="1"/>
</dbReference>
<dbReference type="RefSeq" id="WP_091230757.1">
    <property type="nucleotide sequence ID" value="NZ_FNBG01000013.1"/>
</dbReference>
<dbReference type="NCBIfam" id="TIGR02363">
    <property type="entry name" value="dhaK1"/>
    <property type="match status" value="1"/>
</dbReference>
<dbReference type="PROSITE" id="PS51480">
    <property type="entry name" value="DHAL"/>
    <property type="match status" value="1"/>
</dbReference>
<accession>A0A1G7MGI4</accession>
<dbReference type="Gene3D" id="3.30.1180.20">
    <property type="entry name" value="Dihydroxyacetone kinase, domain 2"/>
    <property type="match status" value="1"/>
</dbReference>
<name>A0A1G7MGI4_9BACL</name>
<keyword evidence="6 13" id="KW-0418">Kinase</keyword>
<dbReference type="Gene3D" id="1.25.40.340">
    <property type="match status" value="1"/>
</dbReference>
<keyword evidence="5" id="KW-0547">Nucleotide-binding</keyword>
<dbReference type="GO" id="GO:0047324">
    <property type="term" value="F:phosphoenolpyruvate-glycerone phosphotransferase activity"/>
    <property type="evidence" value="ECO:0007669"/>
    <property type="project" value="UniProtKB-EC"/>
</dbReference>
<dbReference type="GO" id="GO:0005829">
    <property type="term" value="C:cytosol"/>
    <property type="evidence" value="ECO:0007669"/>
    <property type="project" value="TreeGrafter"/>
</dbReference>
<dbReference type="EC" id="2.7.1.121" evidence="3"/>
<dbReference type="NCBIfam" id="NF011049">
    <property type="entry name" value="PRK14479.1"/>
    <property type="match status" value="1"/>
</dbReference>
<evidence type="ECO:0000256" key="6">
    <source>
        <dbReference type="ARBA" id="ARBA00022777"/>
    </source>
</evidence>
<evidence type="ECO:0000259" key="12">
    <source>
        <dbReference type="PROSITE" id="PS51481"/>
    </source>
</evidence>
<dbReference type="InterPro" id="IPR004007">
    <property type="entry name" value="DhaL_dom"/>
</dbReference>
<dbReference type="PROSITE" id="PS51481">
    <property type="entry name" value="DHAK"/>
    <property type="match status" value="1"/>
</dbReference>
<keyword evidence="7" id="KW-0319">Glycerol metabolism</keyword>
<dbReference type="OrthoDB" id="9806345at2"/>
<organism evidence="13 14">
    <name type="scientific">Fontibacillus panacisegetis</name>
    <dbReference type="NCBI Taxonomy" id="670482"/>
    <lineage>
        <taxon>Bacteria</taxon>
        <taxon>Bacillati</taxon>
        <taxon>Bacillota</taxon>
        <taxon>Bacilli</taxon>
        <taxon>Bacillales</taxon>
        <taxon>Paenibacillaceae</taxon>
        <taxon>Fontibacillus</taxon>
    </lineage>
</organism>
<keyword evidence="4" id="KW-0808">Transferase</keyword>
<dbReference type="FunFam" id="1.25.40.340:FF:000002">
    <property type="entry name" value="Dihydroxyacetone kinase, L subunit"/>
    <property type="match status" value="1"/>
</dbReference>
<evidence type="ECO:0000256" key="3">
    <source>
        <dbReference type="ARBA" id="ARBA00012095"/>
    </source>
</evidence>
<comment type="catalytic activity">
    <reaction evidence="1">
        <text>dihydroxyacetone + phosphoenolpyruvate = dihydroxyacetone phosphate + pyruvate</text>
        <dbReference type="Rhea" id="RHEA:18381"/>
        <dbReference type="ChEBI" id="CHEBI:15361"/>
        <dbReference type="ChEBI" id="CHEBI:16016"/>
        <dbReference type="ChEBI" id="CHEBI:57642"/>
        <dbReference type="ChEBI" id="CHEBI:58702"/>
        <dbReference type="EC" id="2.7.1.121"/>
    </reaction>
</comment>
<evidence type="ECO:0000256" key="1">
    <source>
        <dbReference type="ARBA" id="ARBA00001113"/>
    </source>
</evidence>
<dbReference type="InterPro" id="IPR012736">
    <property type="entry name" value="DhaK_1"/>
</dbReference>
<evidence type="ECO:0000256" key="9">
    <source>
        <dbReference type="ARBA" id="ARBA00046577"/>
    </source>
</evidence>
<dbReference type="InterPro" id="IPR050861">
    <property type="entry name" value="Dihydroxyacetone_Kinase"/>
</dbReference>
<dbReference type="Pfam" id="PF02733">
    <property type="entry name" value="Dak1"/>
    <property type="match status" value="1"/>
</dbReference>
<dbReference type="GO" id="GO:0005524">
    <property type="term" value="F:ATP binding"/>
    <property type="evidence" value="ECO:0007669"/>
    <property type="project" value="UniProtKB-KW"/>
</dbReference>
<feature type="domain" description="DhaL" evidence="11">
    <location>
        <begin position="374"/>
        <end position="583"/>
    </location>
</feature>